<dbReference type="OrthoDB" id="10544802at2759"/>
<keyword evidence="3" id="KW-1185">Reference proteome</keyword>
<protein>
    <submittedName>
        <fullName evidence="2">Uncharacterized protein</fullName>
    </submittedName>
</protein>
<reference evidence="2 3" key="1">
    <citation type="submission" date="2017-06" db="EMBL/GenBank/DDBJ databases">
        <title>Ant-infecting Ophiocordyceps genomes reveal a high diversity of potential behavioral manipulation genes and a possible major role for enterotoxins.</title>
        <authorList>
            <person name="De Bekker C."/>
            <person name="Evans H.C."/>
            <person name="Brachmann A."/>
            <person name="Hughes D.P."/>
        </authorList>
    </citation>
    <scope>NUCLEOTIDE SEQUENCE [LARGE SCALE GENOMIC DNA]</scope>
    <source>
        <strain evidence="2 3">Map64</strain>
    </source>
</reference>
<organism evidence="2 3">
    <name type="scientific">Ophiocordyceps australis</name>
    <dbReference type="NCBI Taxonomy" id="1399860"/>
    <lineage>
        <taxon>Eukaryota</taxon>
        <taxon>Fungi</taxon>
        <taxon>Dikarya</taxon>
        <taxon>Ascomycota</taxon>
        <taxon>Pezizomycotina</taxon>
        <taxon>Sordariomycetes</taxon>
        <taxon>Hypocreomycetidae</taxon>
        <taxon>Hypocreales</taxon>
        <taxon>Ophiocordycipitaceae</taxon>
        <taxon>Ophiocordyceps</taxon>
    </lineage>
</organism>
<accession>A0A2C5YCU8</accession>
<proteinExistence type="predicted"/>
<sequence>MKFSAIFLTTFIGATMASVIANSATIKRDPQADGPDPFSSEANRATTLLHKEGIPDAEFEIIQGLKKQGKIH</sequence>
<evidence type="ECO:0000313" key="2">
    <source>
        <dbReference type="EMBL" id="PHH64784.1"/>
    </source>
</evidence>
<dbReference type="EMBL" id="NJET01000026">
    <property type="protein sequence ID" value="PHH64784.1"/>
    <property type="molecule type" value="Genomic_DNA"/>
</dbReference>
<dbReference type="Proteomes" id="UP000226192">
    <property type="component" value="Unassembled WGS sequence"/>
</dbReference>
<evidence type="ECO:0000313" key="3">
    <source>
        <dbReference type="Proteomes" id="UP000226192"/>
    </source>
</evidence>
<feature type="signal peptide" evidence="1">
    <location>
        <begin position="1"/>
        <end position="17"/>
    </location>
</feature>
<name>A0A2C5YCU8_9HYPO</name>
<evidence type="ECO:0000256" key="1">
    <source>
        <dbReference type="SAM" id="SignalP"/>
    </source>
</evidence>
<dbReference type="AlphaFoldDB" id="A0A2C5YCU8"/>
<gene>
    <name evidence="2" type="ORF">CDD81_4046</name>
</gene>
<keyword evidence="1" id="KW-0732">Signal</keyword>
<comment type="caution">
    <text evidence="2">The sequence shown here is derived from an EMBL/GenBank/DDBJ whole genome shotgun (WGS) entry which is preliminary data.</text>
</comment>
<feature type="chain" id="PRO_5013265292" evidence="1">
    <location>
        <begin position="18"/>
        <end position="72"/>
    </location>
</feature>